<protein>
    <submittedName>
        <fullName evidence="5">Glycosyltransferase</fullName>
    </submittedName>
</protein>
<feature type="domain" description="Glycosyltransferase 2-like" evidence="4">
    <location>
        <begin position="12"/>
        <end position="160"/>
    </location>
</feature>
<name>A0ABS3SIT3_9CELL</name>
<dbReference type="InterPro" id="IPR050834">
    <property type="entry name" value="Glycosyltransf_2"/>
</dbReference>
<comment type="similarity">
    <text evidence="1">Belongs to the glycosyltransferase 2 family.</text>
</comment>
<dbReference type="PANTHER" id="PTHR43685">
    <property type="entry name" value="GLYCOSYLTRANSFERASE"/>
    <property type="match status" value="1"/>
</dbReference>
<dbReference type="Pfam" id="PF00535">
    <property type="entry name" value="Glycos_transf_2"/>
    <property type="match status" value="1"/>
</dbReference>
<evidence type="ECO:0000256" key="3">
    <source>
        <dbReference type="ARBA" id="ARBA00022679"/>
    </source>
</evidence>
<dbReference type="Proteomes" id="UP000678317">
    <property type="component" value="Unassembled WGS sequence"/>
</dbReference>
<sequence length="282" mass="30387">MIRTVEDARVTVVVMSRNRRAALLDSLARHRAPVILVDNGSDDGTVQAVREVFPDVEVVALGGNIGAAARTEGARRAATPFVAFADDDSWWAPGSLRRAADVLAASPQVAVAHARVLLGEEERIDPFDRVLARSPLSPVGGRASLLGFMACGSMVRRDAFLDVGGFDPIVRFPGEEQRVALDLVGAGWSLVHVPEALVHHHPSPMRDAPEVRAAAVTRSQVLTAVLRLPWSDVLRVGARACRRPEGRSGLRAALRDLPAAARERRVAPARALRAWETVRRAG</sequence>
<evidence type="ECO:0000259" key="4">
    <source>
        <dbReference type="Pfam" id="PF00535"/>
    </source>
</evidence>
<evidence type="ECO:0000256" key="1">
    <source>
        <dbReference type="ARBA" id="ARBA00006739"/>
    </source>
</evidence>
<dbReference type="InterPro" id="IPR029044">
    <property type="entry name" value="Nucleotide-diphossugar_trans"/>
</dbReference>
<comment type="caution">
    <text evidence="5">The sequence shown here is derived from an EMBL/GenBank/DDBJ whole genome shotgun (WGS) entry which is preliminary data.</text>
</comment>
<dbReference type="RefSeq" id="WP_208289949.1">
    <property type="nucleotide sequence ID" value="NZ_CP074404.1"/>
</dbReference>
<evidence type="ECO:0000256" key="2">
    <source>
        <dbReference type="ARBA" id="ARBA00022676"/>
    </source>
</evidence>
<evidence type="ECO:0000313" key="5">
    <source>
        <dbReference type="EMBL" id="MBO3085658.1"/>
    </source>
</evidence>
<dbReference type="EMBL" id="JAGFBM010000007">
    <property type="protein sequence ID" value="MBO3085658.1"/>
    <property type="molecule type" value="Genomic_DNA"/>
</dbReference>
<accession>A0ABS3SIT3</accession>
<dbReference type="Gene3D" id="3.90.550.10">
    <property type="entry name" value="Spore Coat Polysaccharide Biosynthesis Protein SpsA, Chain A"/>
    <property type="match status" value="1"/>
</dbReference>
<evidence type="ECO:0000313" key="6">
    <source>
        <dbReference type="Proteomes" id="UP000678317"/>
    </source>
</evidence>
<keyword evidence="6" id="KW-1185">Reference proteome</keyword>
<dbReference type="PANTHER" id="PTHR43685:SF5">
    <property type="entry name" value="GLYCOSYLTRANSFERASE EPSE-RELATED"/>
    <property type="match status" value="1"/>
</dbReference>
<keyword evidence="3" id="KW-0808">Transferase</keyword>
<organism evidence="5 6">
    <name type="scientific">Cellulomonas fengjieae</name>
    <dbReference type="NCBI Taxonomy" id="2819978"/>
    <lineage>
        <taxon>Bacteria</taxon>
        <taxon>Bacillati</taxon>
        <taxon>Actinomycetota</taxon>
        <taxon>Actinomycetes</taxon>
        <taxon>Micrococcales</taxon>
        <taxon>Cellulomonadaceae</taxon>
        <taxon>Cellulomonas</taxon>
    </lineage>
</organism>
<gene>
    <name evidence="5" type="ORF">J4035_13515</name>
</gene>
<dbReference type="InterPro" id="IPR001173">
    <property type="entry name" value="Glyco_trans_2-like"/>
</dbReference>
<proteinExistence type="inferred from homology"/>
<keyword evidence="2" id="KW-0328">Glycosyltransferase</keyword>
<dbReference type="SUPFAM" id="SSF53448">
    <property type="entry name" value="Nucleotide-diphospho-sugar transferases"/>
    <property type="match status" value="1"/>
</dbReference>
<reference evidence="5 6" key="1">
    <citation type="submission" date="2021-03" db="EMBL/GenBank/DDBJ databases">
        <title>novel species in genus Cellulomonas.</title>
        <authorList>
            <person name="Zhang G."/>
        </authorList>
    </citation>
    <scope>NUCLEOTIDE SEQUENCE [LARGE SCALE GENOMIC DNA]</scope>
    <source>
        <strain evidence="6">zg-ZUI188</strain>
    </source>
</reference>